<keyword evidence="1" id="KW-0812">Transmembrane</keyword>
<dbReference type="OrthoDB" id="1120077at2"/>
<feature type="transmembrane region" description="Helical" evidence="1">
    <location>
        <begin position="229"/>
        <end position="253"/>
    </location>
</feature>
<feature type="transmembrane region" description="Helical" evidence="1">
    <location>
        <begin position="314"/>
        <end position="331"/>
    </location>
</feature>
<keyword evidence="1" id="KW-0472">Membrane</keyword>
<keyword evidence="1" id="KW-1133">Transmembrane helix</keyword>
<dbReference type="EMBL" id="OCMT01000002">
    <property type="protein sequence ID" value="SOD15454.1"/>
    <property type="molecule type" value="Genomic_DNA"/>
</dbReference>
<evidence type="ECO:0000256" key="1">
    <source>
        <dbReference type="SAM" id="Phobius"/>
    </source>
</evidence>
<name>A0A286A0M1_9SPHI</name>
<organism evidence="2 3">
    <name type="scientific">Pedobacter xixiisoli</name>
    <dbReference type="NCBI Taxonomy" id="1476464"/>
    <lineage>
        <taxon>Bacteria</taxon>
        <taxon>Pseudomonadati</taxon>
        <taxon>Bacteroidota</taxon>
        <taxon>Sphingobacteriia</taxon>
        <taxon>Sphingobacteriales</taxon>
        <taxon>Sphingobacteriaceae</taxon>
        <taxon>Pedobacter</taxon>
    </lineage>
</organism>
<protein>
    <submittedName>
        <fullName evidence="2">Uncharacterized membrane protein</fullName>
    </submittedName>
</protein>
<feature type="transmembrane region" description="Helical" evidence="1">
    <location>
        <begin position="145"/>
        <end position="163"/>
    </location>
</feature>
<reference evidence="3" key="1">
    <citation type="submission" date="2017-09" db="EMBL/GenBank/DDBJ databases">
        <authorList>
            <person name="Varghese N."/>
            <person name="Submissions S."/>
        </authorList>
    </citation>
    <scope>NUCLEOTIDE SEQUENCE [LARGE SCALE GENOMIC DNA]</scope>
    <source>
        <strain evidence="3">CGMCC 1.12803</strain>
    </source>
</reference>
<feature type="transmembrane region" description="Helical" evidence="1">
    <location>
        <begin position="168"/>
        <end position="187"/>
    </location>
</feature>
<dbReference type="AlphaFoldDB" id="A0A286A0M1"/>
<dbReference type="Proteomes" id="UP000219281">
    <property type="component" value="Unassembled WGS sequence"/>
</dbReference>
<proteinExistence type="predicted"/>
<evidence type="ECO:0000313" key="3">
    <source>
        <dbReference type="Proteomes" id="UP000219281"/>
    </source>
</evidence>
<evidence type="ECO:0000313" key="2">
    <source>
        <dbReference type="EMBL" id="SOD15454.1"/>
    </source>
</evidence>
<feature type="transmembrane region" description="Helical" evidence="1">
    <location>
        <begin position="80"/>
        <end position="101"/>
    </location>
</feature>
<dbReference type="RefSeq" id="WP_097132208.1">
    <property type="nucleotide sequence ID" value="NZ_OCMT01000002.1"/>
</dbReference>
<keyword evidence="3" id="KW-1185">Reference proteome</keyword>
<feature type="transmembrane region" description="Helical" evidence="1">
    <location>
        <begin position="291"/>
        <end position="308"/>
    </location>
</feature>
<gene>
    <name evidence="2" type="ORF">SAMN06297358_2448</name>
</gene>
<feature type="transmembrane region" description="Helical" evidence="1">
    <location>
        <begin position="199"/>
        <end position="217"/>
    </location>
</feature>
<accession>A0A286A0M1</accession>
<sequence>MKKIDQDHSEFLDEMLDYWQSEGFLADTDIQKLKASYEPKTFDWRRLAQYSFWIAMACGVISLSALLVDKSLLDYIKNLYNTPNIVISIISAFVATGCYILGFRRKKTKPQHVFSNEAIIFSGVMLTANAIAYLGKAFNSNSNHFSLLIFFSVIIYLSLAYFFKSRLIWIFALLALGAWFGTETGYLSKWNWYFLGLNYPLRFVFFGLLLTGVSLFLRKHKQLSYFFDITYFAGLLYLFTSLLLLSIFGNYGTLEEWYLIKQTTLFYWAIISAVICVLAIIIGLKKNDAMLREFGIIFLFINLYTRYFEYFWDSWHKAVFFLVLAISFILIGRKAEKIWSLEFMKK</sequence>
<feature type="transmembrane region" description="Helical" evidence="1">
    <location>
        <begin position="265"/>
        <end position="284"/>
    </location>
</feature>
<feature type="transmembrane region" description="Helical" evidence="1">
    <location>
        <begin position="50"/>
        <end position="68"/>
    </location>
</feature>
<feature type="transmembrane region" description="Helical" evidence="1">
    <location>
        <begin position="113"/>
        <end position="133"/>
    </location>
</feature>